<organism evidence="2 3">
    <name type="scientific">Penicillium camemberti (strain FM 013)</name>
    <dbReference type="NCBI Taxonomy" id="1429867"/>
    <lineage>
        <taxon>Eukaryota</taxon>
        <taxon>Fungi</taxon>
        <taxon>Dikarya</taxon>
        <taxon>Ascomycota</taxon>
        <taxon>Pezizomycotina</taxon>
        <taxon>Eurotiomycetes</taxon>
        <taxon>Eurotiomycetidae</taxon>
        <taxon>Eurotiales</taxon>
        <taxon>Aspergillaceae</taxon>
        <taxon>Penicillium</taxon>
    </lineage>
</organism>
<dbReference type="PANTHER" id="PTHR43465">
    <property type="entry name" value="DUF1680 DOMAIN PROTEIN (AFU_ORTHOLOGUE AFUA_1G08910)"/>
    <property type="match status" value="1"/>
</dbReference>
<proteinExistence type="predicted"/>
<dbReference type="PANTHER" id="PTHR43465:SF2">
    <property type="entry name" value="DUF1680 DOMAIN PROTEIN (AFU_ORTHOLOGUE AFUA_1G08910)"/>
    <property type="match status" value="1"/>
</dbReference>
<dbReference type="InterPro" id="IPR049174">
    <property type="entry name" value="Beta-AFase-like"/>
</dbReference>
<dbReference type="InterPro" id="IPR049049">
    <property type="entry name" value="Beta-AFase-like_GH127_C"/>
</dbReference>
<sequence length="125" mass="14634">MQPRVAKPYPLTTQPAAYVTRGAIVYCVENADHPWEDRHFKTTVFDPKIPLREEARFQPDQYMAIISENGAKGELDTSHWDRRIVSEGNNYHVGESRDLWFMSYYLQANRGGRGQMRVKLLSRFR</sequence>
<keyword evidence="3" id="KW-1185">Reference proteome</keyword>
<name>A0A0G4P0T3_PENC3</name>
<dbReference type="EMBL" id="HG793136">
    <property type="protein sequence ID" value="CRL19921.1"/>
    <property type="molecule type" value="Genomic_DNA"/>
</dbReference>
<dbReference type="Proteomes" id="UP000053732">
    <property type="component" value="Unassembled WGS sequence"/>
</dbReference>
<evidence type="ECO:0000259" key="1">
    <source>
        <dbReference type="Pfam" id="PF20737"/>
    </source>
</evidence>
<feature type="domain" description="Non-reducing end beta-L-arabinofuranosidase-like GH127 C-terminal" evidence="1">
    <location>
        <begin position="18"/>
        <end position="118"/>
    </location>
</feature>
<gene>
    <name evidence="2" type="ORF">PCAMFM013_S003g000713</name>
</gene>
<evidence type="ECO:0000313" key="3">
    <source>
        <dbReference type="Proteomes" id="UP000053732"/>
    </source>
</evidence>
<dbReference type="STRING" id="1429867.A0A0G4P0T3"/>
<evidence type="ECO:0000313" key="2">
    <source>
        <dbReference type="EMBL" id="CRL19921.1"/>
    </source>
</evidence>
<protein>
    <submittedName>
        <fullName evidence="2">Str. FM013</fullName>
    </submittedName>
</protein>
<accession>A0A0G4P0T3</accession>
<dbReference type="AlphaFoldDB" id="A0A0G4P0T3"/>
<reference evidence="2 3" key="1">
    <citation type="journal article" date="2014" name="Nat. Commun.">
        <title>Multiple recent horizontal transfers of a large genomic region in cheese making fungi.</title>
        <authorList>
            <person name="Cheeseman K."/>
            <person name="Ropars J."/>
            <person name="Renault P."/>
            <person name="Dupont J."/>
            <person name="Gouzy J."/>
            <person name="Branca A."/>
            <person name="Abraham A.L."/>
            <person name="Ceppi M."/>
            <person name="Conseiller E."/>
            <person name="Debuchy R."/>
            <person name="Malagnac F."/>
            <person name="Goarin A."/>
            <person name="Silar P."/>
            <person name="Lacoste S."/>
            <person name="Sallet E."/>
            <person name="Bensimon A."/>
            <person name="Giraud T."/>
            <person name="Brygoo Y."/>
        </authorList>
    </citation>
    <scope>NUCLEOTIDE SEQUENCE [LARGE SCALE GENOMIC DNA]</scope>
    <source>
        <strain evidence="3">FM 013</strain>
    </source>
</reference>
<dbReference type="Pfam" id="PF20737">
    <property type="entry name" value="Glyco_hydro127C"/>
    <property type="match status" value="1"/>
</dbReference>